<accession>A0A8J3D795</accession>
<comment type="subcellular location">
    <subcellularLocation>
        <location evidence="1 7 8">Cytoplasm</location>
    </subcellularLocation>
</comment>
<dbReference type="RefSeq" id="WP_189564945.1">
    <property type="nucleotide sequence ID" value="NZ_BMXF01000002.1"/>
</dbReference>
<evidence type="ECO:0000256" key="1">
    <source>
        <dbReference type="ARBA" id="ARBA00004496"/>
    </source>
</evidence>
<reference evidence="11 12" key="1">
    <citation type="journal article" date="2014" name="Int. J. Syst. Evol. Microbiol.">
        <title>Complete genome sequence of Corynebacterium casei LMG S-19264T (=DSM 44701T), isolated from a smear-ripened cheese.</title>
        <authorList>
            <consortium name="US DOE Joint Genome Institute (JGI-PGF)"/>
            <person name="Walter F."/>
            <person name="Albersmeier A."/>
            <person name="Kalinowski J."/>
            <person name="Ruckert C."/>
        </authorList>
    </citation>
    <scope>NUCLEOTIDE SEQUENCE [LARGE SCALE GENOMIC DNA]</scope>
    <source>
        <strain evidence="11 12">KCTC 12866</strain>
    </source>
</reference>
<dbReference type="InterPro" id="IPR013221">
    <property type="entry name" value="Mur_ligase_cen"/>
</dbReference>
<evidence type="ECO:0000313" key="11">
    <source>
        <dbReference type="EMBL" id="GHB71405.1"/>
    </source>
</evidence>
<comment type="caution">
    <text evidence="11">The sequence shown here is derived from an EMBL/GenBank/DDBJ whole genome shotgun (WGS) entry which is preliminary data.</text>
</comment>
<feature type="domain" description="Mur ligase central" evidence="10">
    <location>
        <begin position="111"/>
        <end position="290"/>
    </location>
</feature>
<evidence type="ECO:0000259" key="9">
    <source>
        <dbReference type="Pfam" id="PF02875"/>
    </source>
</evidence>
<evidence type="ECO:0000313" key="12">
    <source>
        <dbReference type="Proteomes" id="UP000598271"/>
    </source>
</evidence>
<dbReference type="Gene3D" id="3.40.50.720">
    <property type="entry name" value="NAD(P)-binding Rossmann-like Domain"/>
    <property type="match status" value="1"/>
</dbReference>
<dbReference type="Pfam" id="PF21377">
    <property type="entry name" value="MurD_N"/>
    <property type="match status" value="1"/>
</dbReference>
<dbReference type="PANTHER" id="PTHR43692:SF1">
    <property type="entry name" value="UDP-N-ACETYLMURAMOYLALANINE--D-GLUTAMATE LIGASE"/>
    <property type="match status" value="1"/>
</dbReference>
<dbReference type="Gene3D" id="3.40.1190.10">
    <property type="entry name" value="Mur-like, catalytic domain"/>
    <property type="match status" value="1"/>
</dbReference>
<feature type="binding site" evidence="7">
    <location>
        <begin position="113"/>
        <end position="119"/>
    </location>
    <ligand>
        <name>ATP</name>
        <dbReference type="ChEBI" id="CHEBI:30616"/>
    </ligand>
</feature>
<evidence type="ECO:0000256" key="2">
    <source>
        <dbReference type="ARBA" id="ARBA00004752"/>
    </source>
</evidence>
<evidence type="ECO:0000256" key="8">
    <source>
        <dbReference type="RuleBase" id="RU003664"/>
    </source>
</evidence>
<dbReference type="HAMAP" id="MF_00639">
    <property type="entry name" value="MurD"/>
    <property type="match status" value="1"/>
</dbReference>
<comment type="catalytic activity">
    <reaction evidence="7 8">
        <text>UDP-N-acetyl-alpha-D-muramoyl-L-alanine + D-glutamate + ATP = UDP-N-acetyl-alpha-D-muramoyl-L-alanyl-D-glutamate + ADP + phosphate + H(+)</text>
        <dbReference type="Rhea" id="RHEA:16429"/>
        <dbReference type="ChEBI" id="CHEBI:15378"/>
        <dbReference type="ChEBI" id="CHEBI:29986"/>
        <dbReference type="ChEBI" id="CHEBI:30616"/>
        <dbReference type="ChEBI" id="CHEBI:43474"/>
        <dbReference type="ChEBI" id="CHEBI:83898"/>
        <dbReference type="ChEBI" id="CHEBI:83900"/>
        <dbReference type="ChEBI" id="CHEBI:456216"/>
        <dbReference type="EC" id="6.3.2.9"/>
    </reaction>
</comment>
<dbReference type="SUPFAM" id="SSF53623">
    <property type="entry name" value="MurD-like peptide ligases, catalytic domain"/>
    <property type="match status" value="1"/>
</dbReference>
<dbReference type="PANTHER" id="PTHR43692">
    <property type="entry name" value="UDP-N-ACETYLMURAMOYLALANINE--D-GLUTAMATE LIGASE"/>
    <property type="match status" value="1"/>
</dbReference>
<dbReference type="InterPro" id="IPR036565">
    <property type="entry name" value="Mur-like_cat_sf"/>
</dbReference>
<dbReference type="Gene3D" id="3.90.190.20">
    <property type="entry name" value="Mur ligase, C-terminal domain"/>
    <property type="match status" value="1"/>
</dbReference>
<keyword evidence="5 7" id="KW-0547">Nucleotide-binding</keyword>
<dbReference type="GO" id="GO:0009252">
    <property type="term" value="P:peptidoglycan biosynthetic process"/>
    <property type="evidence" value="ECO:0007669"/>
    <property type="project" value="UniProtKB-UniRule"/>
</dbReference>
<organism evidence="11 12">
    <name type="scientific">Persicitalea jodogahamensis</name>
    <dbReference type="NCBI Taxonomy" id="402147"/>
    <lineage>
        <taxon>Bacteria</taxon>
        <taxon>Pseudomonadati</taxon>
        <taxon>Bacteroidota</taxon>
        <taxon>Cytophagia</taxon>
        <taxon>Cytophagales</taxon>
        <taxon>Spirosomataceae</taxon>
        <taxon>Persicitalea</taxon>
    </lineage>
</organism>
<dbReference type="GO" id="GO:0005524">
    <property type="term" value="F:ATP binding"/>
    <property type="evidence" value="ECO:0007669"/>
    <property type="project" value="UniProtKB-UniRule"/>
</dbReference>
<feature type="domain" description="Mur ligase C-terminal" evidence="9">
    <location>
        <begin position="312"/>
        <end position="425"/>
    </location>
</feature>
<keyword evidence="7 8" id="KW-0133">Cell shape</keyword>
<keyword evidence="7 8" id="KW-0573">Peptidoglycan synthesis</keyword>
<gene>
    <name evidence="7 11" type="primary">murD</name>
    <name evidence="11" type="ORF">GCM10007390_26520</name>
</gene>
<comment type="similarity">
    <text evidence="7">Belongs to the MurCDEF family.</text>
</comment>
<keyword evidence="6 7" id="KW-0067">ATP-binding</keyword>
<dbReference type="GO" id="GO:0051301">
    <property type="term" value="P:cell division"/>
    <property type="evidence" value="ECO:0007669"/>
    <property type="project" value="UniProtKB-KW"/>
</dbReference>
<dbReference type="SUPFAM" id="SSF51984">
    <property type="entry name" value="MurCD N-terminal domain"/>
    <property type="match status" value="1"/>
</dbReference>
<dbReference type="NCBIfam" id="TIGR01087">
    <property type="entry name" value="murD"/>
    <property type="match status" value="1"/>
</dbReference>
<keyword evidence="7 8" id="KW-0131">Cell cycle</keyword>
<keyword evidence="7 8" id="KW-0961">Cell wall biogenesis/degradation</keyword>
<evidence type="ECO:0000259" key="10">
    <source>
        <dbReference type="Pfam" id="PF08245"/>
    </source>
</evidence>
<dbReference type="EC" id="6.3.2.9" evidence="7 8"/>
<sequence length="458" mass="50160">MSAASRKLVILGGGESGVGAALLGKSRGFEVFLSDRSPLQTTYREVLNTARIPFEEGAHTEGKILEANEVVKSPGISDTAHIVQELYRRNIPVISEIEFAARYTDARLIAITGSNGKTTTTLLIYHLLREAGLSVGLAGNVGASFAAQVASDQKDFYVLEISSFQLDNMYDFRANVAVLLNITPDHLDRYDYDFQKYVQSKFRIVQNQTGDDDFIYFAESKALTTELEKRTLPARLWPISLENKLVKGGYLADGVLTVRGHDQDFSIPSEDLPIQGPHNAINALAAILAAQSVGISAEQIRSGLRSFVNAPHRLESIITLEGVEYVNDSKATNVDSVYYALGSFNRPIVLIIGGVDKGNDYAQIEPLVKEKVKGIIALGTDTKKLADYFIGAVPQFHETQSLEEAVRTARAWAAPGDVVLLSPACASFDLFKNYLDRGDQFRNEVLALKPTPIEVNTK</sequence>
<dbReference type="InterPro" id="IPR004101">
    <property type="entry name" value="Mur_ligase_C"/>
</dbReference>
<evidence type="ECO:0000256" key="6">
    <source>
        <dbReference type="ARBA" id="ARBA00022840"/>
    </source>
</evidence>
<comment type="function">
    <text evidence="7 8">Cell wall formation. Catalyzes the addition of glutamate to the nucleotide precursor UDP-N-acetylmuramoyl-L-alanine (UMA).</text>
</comment>
<name>A0A8J3D795_9BACT</name>
<evidence type="ECO:0000256" key="4">
    <source>
        <dbReference type="ARBA" id="ARBA00022598"/>
    </source>
</evidence>
<dbReference type="AlphaFoldDB" id="A0A8J3D795"/>
<keyword evidence="4 7" id="KW-0436">Ligase</keyword>
<dbReference type="Pfam" id="PF08245">
    <property type="entry name" value="Mur_ligase_M"/>
    <property type="match status" value="1"/>
</dbReference>
<keyword evidence="7 8" id="KW-0132">Cell division</keyword>
<evidence type="ECO:0000256" key="3">
    <source>
        <dbReference type="ARBA" id="ARBA00022490"/>
    </source>
</evidence>
<dbReference type="InterPro" id="IPR005762">
    <property type="entry name" value="MurD"/>
</dbReference>
<protein>
    <recommendedName>
        <fullName evidence="7 8">UDP-N-acetylmuramoylalanine--D-glutamate ligase</fullName>
        <ecNumber evidence="7 8">6.3.2.9</ecNumber>
    </recommendedName>
    <alternativeName>
        <fullName evidence="7">D-glutamic acid-adding enzyme</fullName>
    </alternativeName>
    <alternativeName>
        <fullName evidence="7">UDP-N-acetylmuramoyl-L-alanyl-D-glutamate synthetase</fullName>
    </alternativeName>
</protein>
<dbReference type="Proteomes" id="UP000598271">
    <property type="component" value="Unassembled WGS sequence"/>
</dbReference>
<dbReference type="Pfam" id="PF02875">
    <property type="entry name" value="Mur_ligase_C"/>
    <property type="match status" value="1"/>
</dbReference>
<dbReference type="SUPFAM" id="SSF53244">
    <property type="entry name" value="MurD-like peptide ligases, peptide-binding domain"/>
    <property type="match status" value="1"/>
</dbReference>
<dbReference type="EMBL" id="BMXF01000002">
    <property type="protein sequence ID" value="GHB71405.1"/>
    <property type="molecule type" value="Genomic_DNA"/>
</dbReference>
<keyword evidence="12" id="KW-1185">Reference proteome</keyword>
<comment type="pathway">
    <text evidence="2 7 8">Cell wall biogenesis; peptidoglycan biosynthesis.</text>
</comment>
<dbReference type="GO" id="GO:0071555">
    <property type="term" value="P:cell wall organization"/>
    <property type="evidence" value="ECO:0007669"/>
    <property type="project" value="UniProtKB-KW"/>
</dbReference>
<dbReference type="InterPro" id="IPR036615">
    <property type="entry name" value="Mur_ligase_C_dom_sf"/>
</dbReference>
<dbReference type="GO" id="GO:0008764">
    <property type="term" value="F:UDP-N-acetylmuramoylalanine-D-glutamate ligase activity"/>
    <property type="evidence" value="ECO:0007669"/>
    <property type="project" value="UniProtKB-UniRule"/>
</dbReference>
<proteinExistence type="inferred from homology"/>
<dbReference type="UniPathway" id="UPA00219"/>
<evidence type="ECO:0000256" key="7">
    <source>
        <dbReference type="HAMAP-Rule" id="MF_00639"/>
    </source>
</evidence>
<keyword evidence="3 7" id="KW-0963">Cytoplasm</keyword>
<dbReference type="GO" id="GO:0005737">
    <property type="term" value="C:cytoplasm"/>
    <property type="evidence" value="ECO:0007669"/>
    <property type="project" value="UniProtKB-SubCell"/>
</dbReference>
<dbReference type="GO" id="GO:0008360">
    <property type="term" value="P:regulation of cell shape"/>
    <property type="evidence" value="ECO:0007669"/>
    <property type="project" value="UniProtKB-KW"/>
</dbReference>
<evidence type="ECO:0000256" key="5">
    <source>
        <dbReference type="ARBA" id="ARBA00022741"/>
    </source>
</evidence>